<name>E3BNJ5_9VIBR</name>
<proteinExistence type="predicted"/>
<dbReference type="RefSeq" id="WP_009602772.1">
    <property type="nucleotide sequence ID" value="NZ_AEIU01000096.1"/>
</dbReference>
<dbReference type="Pfam" id="PF16549">
    <property type="entry name" value="T2SSS_2"/>
    <property type="match status" value="1"/>
</dbReference>
<dbReference type="PROSITE" id="PS51257">
    <property type="entry name" value="PROKAR_LIPOPROTEIN"/>
    <property type="match status" value="1"/>
</dbReference>
<dbReference type="Gene3D" id="3.30.300.250">
    <property type="match status" value="1"/>
</dbReference>
<reference evidence="1 2" key="1">
    <citation type="journal article" date="2012" name="Int. J. Syst. Evol. Microbiol.">
        <title>Vibrio caribbeanicus sp. nov., isolated from the marine sponge Scleritoderma cyanea.</title>
        <authorList>
            <person name="Hoffmann M."/>
            <person name="Monday S.R."/>
            <person name="Allard M.W."/>
            <person name="Strain E.A."/>
            <person name="Whittaker P."/>
            <person name="Naum M."/>
            <person name="McCarthy P.J."/>
            <person name="Lopez J.V."/>
            <person name="Fischer M."/>
            <person name="Brown E.W."/>
        </authorList>
    </citation>
    <scope>NUCLEOTIDE SEQUENCE [LARGE SCALE GENOMIC DNA]</scope>
    <source>
        <strain evidence="1 2">ATCC BAA-2122</strain>
    </source>
</reference>
<dbReference type="Proteomes" id="UP000002943">
    <property type="component" value="Unassembled WGS sequence"/>
</dbReference>
<organism evidence="1 2">
    <name type="scientific">Vibrio caribbeanicus ATCC BAA-2122</name>
    <dbReference type="NCBI Taxonomy" id="796620"/>
    <lineage>
        <taxon>Bacteria</taxon>
        <taxon>Pseudomonadati</taxon>
        <taxon>Pseudomonadota</taxon>
        <taxon>Gammaproteobacteria</taxon>
        <taxon>Vibrionales</taxon>
        <taxon>Vibrionaceae</taxon>
        <taxon>Vibrio</taxon>
    </lineage>
</organism>
<evidence type="ECO:0000313" key="2">
    <source>
        <dbReference type="Proteomes" id="UP000002943"/>
    </source>
</evidence>
<comment type="caution">
    <text evidence="1">The sequence shown here is derived from an EMBL/GenBank/DDBJ whole genome shotgun (WGS) entry which is preliminary data.</text>
</comment>
<dbReference type="OrthoDB" id="5891336at2"/>
<dbReference type="InterPro" id="IPR016502">
    <property type="entry name" value="T2SSS_2"/>
</dbReference>
<evidence type="ECO:0000313" key="1">
    <source>
        <dbReference type="EMBL" id="EFP95414.1"/>
    </source>
</evidence>
<sequence>MENIIRKLSVITFVILLVGCSSAASQKQKYLEMVAKNRASLLASELPLESGPLSIMRANSKGNIIEIMMVYNDDAKGAKPTASLLAQSVNTYCSNKDTKANLDLGIHYRIKIRNSRGQLMSDELVTSQKCQQQSNK</sequence>
<evidence type="ECO:0008006" key="3">
    <source>
        <dbReference type="Google" id="ProtNLM"/>
    </source>
</evidence>
<keyword evidence="2" id="KW-1185">Reference proteome</keyword>
<gene>
    <name evidence="1" type="ORF">VIBC2010_15304</name>
</gene>
<dbReference type="PIRSF" id="PIRSF007010">
    <property type="entry name" value="UCP007010"/>
    <property type="match status" value="1"/>
</dbReference>
<dbReference type="eggNOG" id="ENOG5031SMA">
    <property type="taxonomic scope" value="Bacteria"/>
</dbReference>
<protein>
    <recommendedName>
        <fullName evidence="3">Lipoprotein</fullName>
    </recommendedName>
</protein>
<accession>E3BNJ5</accession>
<dbReference type="STRING" id="796620.VIBC2010_15304"/>
<dbReference type="AlphaFoldDB" id="E3BNJ5"/>
<dbReference type="EMBL" id="AEIU01000096">
    <property type="protein sequence ID" value="EFP95414.1"/>
    <property type="molecule type" value="Genomic_DNA"/>
</dbReference>